<reference evidence="2" key="1">
    <citation type="submission" date="2020-11" db="EMBL/GenBank/DDBJ databases">
        <authorList>
            <consortium name="DOE Joint Genome Institute"/>
            <person name="Ahrendt S."/>
            <person name="Riley R."/>
            <person name="Andreopoulos W."/>
            <person name="LaButti K."/>
            <person name="Pangilinan J."/>
            <person name="Ruiz-duenas F.J."/>
            <person name="Barrasa J.M."/>
            <person name="Sanchez-Garcia M."/>
            <person name="Camarero S."/>
            <person name="Miyauchi S."/>
            <person name="Serrano A."/>
            <person name="Linde D."/>
            <person name="Babiker R."/>
            <person name="Drula E."/>
            <person name="Ayuso-Fernandez I."/>
            <person name="Pacheco R."/>
            <person name="Padilla G."/>
            <person name="Ferreira P."/>
            <person name="Barriuso J."/>
            <person name="Kellner H."/>
            <person name="Castanera R."/>
            <person name="Alfaro M."/>
            <person name="Ramirez L."/>
            <person name="Pisabarro A.G."/>
            <person name="Kuo A."/>
            <person name="Tritt A."/>
            <person name="Lipzen A."/>
            <person name="He G."/>
            <person name="Yan M."/>
            <person name="Ng V."/>
            <person name="Cullen D."/>
            <person name="Martin F."/>
            <person name="Rosso M.-N."/>
            <person name="Henrissat B."/>
            <person name="Hibbett D."/>
            <person name="Martinez A.T."/>
            <person name="Grigoriev I.V."/>
        </authorList>
    </citation>
    <scope>NUCLEOTIDE SEQUENCE</scope>
    <source>
        <strain evidence="2">AH 44721</strain>
    </source>
</reference>
<feature type="compositionally biased region" description="Pro residues" evidence="1">
    <location>
        <begin position="133"/>
        <end position="142"/>
    </location>
</feature>
<sequence>MDMDEPLCPSPASSSASDSDAYNTESARIYFGPLKTPERNFVAASKHLFPPPTASPLRRSPRRSSPRPTWVTPADPQEDFEDMQQVDQLINQENDEDDGVPDSTPDTPPNVENFLDEPSSALAEKIIHALDNPSPPPSPPPTLSLFDPYHATVPESSTDYQADLMSLSINDNTERDFANPLPIFSLAPLPTTVPPFNAIPEQPTGSAAVQQDLIVFDSFSTPLRSEALANGVAPPSTLSVDDLLSQSPGTFDLSTPRPPVDLPLVIVETSENDKQDVGSPMAVDKDQPCSDEKSDQPTLSSEGQERGNVQGESVHIQETQATLTPGPIATPLRRSTRPRKSVTPNITPNSPEARPMLAAPPSSARTQVKKRIKSFEPNDEVVNDSQDEGEIFRASPSPMPAVVRVRHRSPGKASPSFQRELGSLSPTSSTVLAGLAFTSADESRSDNQAKLPDQEGTSNSQPMFSFSVFTPYSDSAGPSTPLRPTGPVRIASPTKVTSPAKFRIQTPALNDPTNTPARRIPISEAIAQGHISPQKAIQLGFKPNGTPLPSVATPARRVLVSEASAPSTSKSNLLRYASPVKNLPSKKWVSVQTVHKVVESVKGKEKASQSSSAIVTELPYPLVPLSSTTPSAETSSAQAAAHDAVMSKPSPAKPGLKQVTSRIPRIGRKPYARPADPKPGEKARGTNYRLVDQVKVRQTSQVYKDDTNRRLFPWKPPLSSSTSDHPPTVSSRDVRVEAAKIDGGSTVRAKPNVSTSTTLLKRKREADRNSPVKPRVIMLRQVPVVPPASEPPRATAAPVISLPSKGKKSSTGPIRFRRVIDPEPPVQPQPPPASQPPPPEPELELPTIVCKPRPATPEQPISRESPQHAHIHTDKFSPASPMKQDSSSSSHVLSEPSLRDEPSNSIPAPVIIIDEPTTADPPMAGLRRTTRSRRTTIMQDGSSEPVPRSNTSRRKPPSFRSDDVFSGMSITALKDLTTSNTFRNQKYLAAKLETEVIRKEGIRPESPAVKIKTIVQREQEDKDRQRAERAMRRARRSDEMPSSDIEGAMDVGYSSAVEDASSDNEAIIIRHRRGAGDEDDYVTPDRPAFNIKPMRFGDDDMQGVEEQPKRRVKWDRGLFTTVYLDEVKLGSRQTLKENRSLKGILAPTAKALRLDTLGNLQHADSPLTELIQENITVKKIVYDSDVAAAAPEIMVKSTRSKGKKR</sequence>
<feature type="compositionally biased region" description="Polar residues" evidence="1">
    <location>
        <begin position="455"/>
        <end position="478"/>
    </location>
</feature>
<dbReference type="EMBL" id="JADNYJ010000038">
    <property type="protein sequence ID" value="KAF8902106.1"/>
    <property type="molecule type" value="Genomic_DNA"/>
</dbReference>
<evidence type="ECO:0000256" key="1">
    <source>
        <dbReference type="SAM" id="MobiDB-lite"/>
    </source>
</evidence>
<evidence type="ECO:0000313" key="3">
    <source>
        <dbReference type="Proteomes" id="UP000724874"/>
    </source>
</evidence>
<keyword evidence="3" id="KW-1185">Reference proteome</keyword>
<feature type="compositionally biased region" description="Low complexity" evidence="1">
    <location>
        <begin position="10"/>
        <end position="21"/>
    </location>
</feature>
<accession>A0A9P5TMV0</accession>
<comment type="caution">
    <text evidence="2">The sequence shown here is derived from an EMBL/GenBank/DDBJ whole genome shotgun (WGS) entry which is preliminary data.</text>
</comment>
<feature type="compositionally biased region" description="Basic and acidic residues" evidence="1">
    <location>
        <begin position="865"/>
        <end position="875"/>
    </location>
</feature>
<dbReference type="AlphaFoldDB" id="A0A9P5TMV0"/>
<dbReference type="OrthoDB" id="2148418at2759"/>
<feature type="compositionally biased region" description="Pro residues" evidence="1">
    <location>
        <begin position="822"/>
        <end position="840"/>
    </location>
</feature>
<feature type="region of interest" description="Disordered" evidence="1">
    <location>
        <begin position="270"/>
        <end position="497"/>
    </location>
</feature>
<organism evidence="2 3">
    <name type="scientific">Gymnopilus junonius</name>
    <name type="common">Spectacular rustgill mushroom</name>
    <name type="synonym">Gymnopilus spectabilis subsp. junonius</name>
    <dbReference type="NCBI Taxonomy" id="109634"/>
    <lineage>
        <taxon>Eukaryota</taxon>
        <taxon>Fungi</taxon>
        <taxon>Dikarya</taxon>
        <taxon>Basidiomycota</taxon>
        <taxon>Agaricomycotina</taxon>
        <taxon>Agaricomycetes</taxon>
        <taxon>Agaricomycetidae</taxon>
        <taxon>Agaricales</taxon>
        <taxon>Agaricineae</taxon>
        <taxon>Hymenogastraceae</taxon>
        <taxon>Gymnopilus</taxon>
    </lineage>
</organism>
<feature type="compositionally biased region" description="Basic and acidic residues" evidence="1">
    <location>
        <begin position="1017"/>
        <end position="1039"/>
    </location>
</feature>
<feature type="compositionally biased region" description="Polar residues" evidence="1">
    <location>
        <begin position="718"/>
        <end position="731"/>
    </location>
</feature>
<protein>
    <submittedName>
        <fullName evidence="2">Uncharacterized protein</fullName>
    </submittedName>
</protein>
<feature type="region of interest" description="Disordered" evidence="1">
    <location>
        <begin position="626"/>
        <end position="688"/>
    </location>
</feature>
<feature type="region of interest" description="Disordered" evidence="1">
    <location>
        <begin position="1076"/>
        <end position="1104"/>
    </location>
</feature>
<feature type="region of interest" description="Disordered" evidence="1">
    <location>
        <begin position="707"/>
        <end position="964"/>
    </location>
</feature>
<proteinExistence type="predicted"/>
<gene>
    <name evidence="2" type="ORF">CPB84DRAFT_1846516</name>
</gene>
<feature type="region of interest" description="Disordered" evidence="1">
    <location>
        <begin position="42"/>
        <end position="149"/>
    </location>
</feature>
<feature type="compositionally biased region" description="Low complexity" evidence="1">
    <location>
        <begin position="886"/>
        <end position="896"/>
    </location>
</feature>
<feature type="compositionally biased region" description="Basic and acidic residues" evidence="1">
    <location>
        <begin position="675"/>
        <end position="684"/>
    </location>
</feature>
<feature type="compositionally biased region" description="Low complexity" evidence="1">
    <location>
        <begin position="626"/>
        <end position="647"/>
    </location>
</feature>
<feature type="region of interest" description="Disordered" evidence="1">
    <location>
        <begin position="1017"/>
        <end position="1047"/>
    </location>
</feature>
<feature type="compositionally biased region" description="Basic and acidic residues" evidence="1">
    <location>
        <begin position="283"/>
        <end position="295"/>
    </location>
</feature>
<dbReference type="Proteomes" id="UP000724874">
    <property type="component" value="Unassembled WGS sequence"/>
</dbReference>
<feature type="compositionally biased region" description="Acidic residues" evidence="1">
    <location>
        <begin position="377"/>
        <end position="389"/>
    </location>
</feature>
<feature type="region of interest" description="Disordered" evidence="1">
    <location>
        <begin position="1"/>
        <end position="22"/>
    </location>
</feature>
<evidence type="ECO:0000313" key="2">
    <source>
        <dbReference type="EMBL" id="KAF8902106.1"/>
    </source>
</evidence>
<name>A0A9P5TMV0_GYMJU</name>